<dbReference type="Proteomes" id="UP000307943">
    <property type="component" value="Unassembled WGS sequence"/>
</dbReference>
<comment type="caution">
    <text evidence="1">The sequence shown here is derived from an EMBL/GenBank/DDBJ whole genome shotgun (WGS) entry which is preliminary data.</text>
</comment>
<dbReference type="EMBL" id="VDCQ01000027">
    <property type="protein sequence ID" value="TNJ64617.1"/>
    <property type="molecule type" value="Genomic_DNA"/>
</dbReference>
<dbReference type="RefSeq" id="WP_139603877.1">
    <property type="nucleotide sequence ID" value="NZ_VDCQ01000027.1"/>
</dbReference>
<name>A0A5C4T897_9BACL</name>
<dbReference type="OrthoDB" id="2614999at2"/>
<proteinExistence type="predicted"/>
<protein>
    <recommendedName>
        <fullName evidence="3">RCK N-terminal domain-containing protein</fullName>
    </recommendedName>
</protein>
<sequence>MKKSGRPSGQPAHILVSAPNRAGEMFLCRLRQKGVPHAAMVNNSFERSRLEALGIGPVIVVDTKDRATWVPPDMPIGKVFLFEDSMNLCCRYIHICKTWKIDSIHAVTRSDCSRAVYRSLGVKHLTYTTRQDIPELVHRMI</sequence>
<evidence type="ECO:0000313" key="2">
    <source>
        <dbReference type="Proteomes" id="UP000307943"/>
    </source>
</evidence>
<keyword evidence="2" id="KW-1185">Reference proteome</keyword>
<organism evidence="1 2">
    <name type="scientific">Paenibacillus hemerocallicola</name>
    <dbReference type="NCBI Taxonomy" id="1172614"/>
    <lineage>
        <taxon>Bacteria</taxon>
        <taxon>Bacillati</taxon>
        <taxon>Bacillota</taxon>
        <taxon>Bacilli</taxon>
        <taxon>Bacillales</taxon>
        <taxon>Paenibacillaceae</taxon>
        <taxon>Paenibacillus</taxon>
    </lineage>
</organism>
<dbReference type="AlphaFoldDB" id="A0A5C4T897"/>
<gene>
    <name evidence="1" type="ORF">FE784_19395</name>
</gene>
<evidence type="ECO:0008006" key="3">
    <source>
        <dbReference type="Google" id="ProtNLM"/>
    </source>
</evidence>
<evidence type="ECO:0000313" key="1">
    <source>
        <dbReference type="EMBL" id="TNJ64617.1"/>
    </source>
</evidence>
<reference evidence="1 2" key="1">
    <citation type="submission" date="2019-05" db="EMBL/GenBank/DDBJ databases">
        <title>We sequenced the genome of Paenibacillus hemerocallicola KCTC 33185 for further insight into its adaptation and study the phylogeny of Paenibacillus.</title>
        <authorList>
            <person name="Narsing Rao M.P."/>
        </authorList>
    </citation>
    <scope>NUCLEOTIDE SEQUENCE [LARGE SCALE GENOMIC DNA]</scope>
    <source>
        <strain evidence="1 2">KCTC 33185</strain>
    </source>
</reference>
<accession>A0A5C4T897</accession>